<organism evidence="2 3">
    <name type="scientific">Pontibacillus halophilus JSM 076056 = DSM 19796</name>
    <dbReference type="NCBI Taxonomy" id="1385510"/>
    <lineage>
        <taxon>Bacteria</taxon>
        <taxon>Bacillati</taxon>
        <taxon>Bacillota</taxon>
        <taxon>Bacilli</taxon>
        <taxon>Bacillales</taxon>
        <taxon>Bacillaceae</taxon>
        <taxon>Pontibacillus</taxon>
    </lineage>
</organism>
<keyword evidence="3" id="KW-1185">Reference proteome</keyword>
<proteinExistence type="predicted"/>
<dbReference type="Proteomes" id="UP000030528">
    <property type="component" value="Unassembled WGS sequence"/>
</dbReference>
<dbReference type="RefSeq" id="WP_026801884.1">
    <property type="nucleotide sequence ID" value="NZ_AULI01000031.1"/>
</dbReference>
<dbReference type="EMBL" id="AVPE01000029">
    <property type="protein sequence ID" value="KGX87884.1"/>
    <property type="molecule type" value="Genomic_DNA"/>
</dbReference>
<evidence type="ECO:0000313" key="3">
    <source>
        <dbReference type="Proteomes" id="UP000030528"/>
    </source>
</evidence>
<name>A0A0A5G747_9BACI</name>
<evidence type="ECO:0008006" key="4">
    <source>
        <dbReference type="Google" id="ProtNLM"/>
    </source>
</evidence>
<keyword evidence="1" id="KW-1133">Transmembrane helix</keyword>
<dbReference type="AlphaFoldDB" id="A0A0A5G747"/>
<comment type="caution">
    <text evidence="2">The sequence shown here is derived from an EMBL/GenBank/DDBJ whole genome shotgun (WGS) entry which is preliminary data.</text>
</comment>
<keyword evidence="1" id="KW-0472">Membrane</keyword>
<reference evidence="2 3" key="1">
    <citation type="submission" date="2013-08" db="EMBL/GenBank/DDBJ databases">
        <authorList>
            <person name="Huang J."/>
            <person name="Wang G."/>
        </authorList>
    </citation>
    <scope>NUCLEOTIDE SEQUENCE [LARGE SCALE GENOMIC DNA]</scope>
    <source>
        <strain evidence="2 3">JSM 076056</strain>
    </source>
</reference>
<keyword evidence="1" id="KW-0812">Transmembrane</keyword>
<gene>
    <name evidence="2" type="ORF">N781_11555</name>
</gene>
<accession>A0A0A5G747</accession>
<feature type="transmembrane region" description="Helical" evidence="1">
    <location>
        <begin position="59"/>
        <end position="77"/>
    </location>
</feature>
<protein>
    <recommendedName>
        <fullName evidence="4">DUF4190 domain-containing protein</fullName>
    </recommendedName>
</protein>
<evidence type="ECO:0000256" key="1">
    <source>
        <dbReference type="SAM" id="Phobius"/>
    </source>
</evidence>
<evidence type="ECO:0000313" key="2">
    <source>
        <dbReference type="EMBL" id="KGX87884.1"/>
    </source>
</evidence>
<dbReference type="STRING" id="1385510.GCA_000425205_03745"/>
<sequence>MNRRNIPLLFGVLALIAIYSPVFSRFTPLVGLALAWFGFSYSKRLRKNVDRSGSLITVGKVLCLFGIVASIFMLFYFNSYAEPQQSFESFLLHD</sequence>